<feature type="region of interest" description="Disordered" evidence="1">
    <location>
        <begin position="235"/>
        <end position="465"/>
    </location>
</feature>
<feature type="compositionally biased region" description="Basic and acidic residues" evidence="1">
    <location>
        <begin position="319"/>
        <end position="331"/>
    </location>
</feature>
<dbReference type="OrthoDB" id="378817at2759"/>
<feature type="compositionally biased region" description="Basic and acidic residues" evidence="1">
    <location>
        <begin position="428"/>
        <end position="440"/>
    </location>
</feature>
<dbReference type="RefSeq" id="XP_008817292.1">
    <property type="nucleotide sequence ID" value="XM_008819070.1"/>
</dbReference>
<evidence type="ECO:0000313" key="5">
    <source>
        <dbReference type="Proteomes" id="UP000030640"/>
    </source>
</evidence>
<feature type="region of interest" description="Disordered" evidence="1">
    <location>
        <begin position="761"/>
        <end position="823"/>
    </location>
</feature>
<feature type="region of interest" description="Disordered" evidence="1">
    <location>
        <begin position="35"/>
        <end position="76"/>
    </location>
</feature>
<dbReference type="GeneID" id="20038752"/>
<evidence type="ECO:0000313" key="4">
    <source>
        <dbReference type="EMBL" id="EUD66008.1"/>
    </source>
</evidence>
<keyword evidence="2" id="KW-0472">Membrane</keyword>
<feature type="region of interest" description="Disordered" evidence="1">
    <location>
        <begin position="183"/>
        <end position="221"/>
    </location>
</feature>
<protein>
    <submittedName>
        <fullName evidence="4">Uncharacterized protein</fullName>
    </submittedName>
</protein>
<feature type="chain" id="PRO_5004887391" evidence="3">
    <location>
        <begin position="21"/>
        <end position="925"/>
    </location>
</feature>
<feature type="compositionally biased region" description="Basic and acidic residues" evidence="1">
    <location>
        <begin position="406"/>
        <end position="420"/>
    </location>
</feature>
<evidence type="ECO:0000256" key="1">
    <source>
        <dbReference type="SAM" id="MobiDB-lite"/>
    </source>
</evidence>
<feature type="compositionally biased region" description="Polar residues" evidence="1">
    <location>
        <begin position="273"/>
        <end position="283"/>
    </location>
</feature>
<feature type="compositionally biased region" description="Basic and acidic residues" evidence="1">
    <location>
        <begin position="792"/>
        <end position="814"/>
    </location>
</feature>
<sequence length="925" mass="101279">MKIQYHLLLFTFLLSEDVLCRKSIYEDIKDGSAEVKQGGSAGSNYLTHDGKKALWPGGGGNDEKGEENRSSNQQGGLLSSVLGSVKRMFLFNDKGIENNVQGISDKVAEMKDGMITNPSSIIKHASELKDELKKNTAYWANVVKTTVSEELHQIDKFSKDQLDKLRKDPEESFFFTKLFRGDNGAADTSSSSHKDKRTENGQGAVGSKGPSRHDDAEVEKEEKAKSFWDLLHIGGGNASPASEGKEPSTGFLRMFKGDTSKPSNVAERKDSFSWFSTHSSENGDASGKDSSKASTAEGETGKEVKKMSFLSHFTSEAEDAGKSPKGSDTEKNQGFTFNLFKRKDSNEESPSRTHSEKDHQRSDSHPNGRGSLFQWFSPPTEGTNNNDHSPQKEYSGGVTQDSFKGSQHDEVKEEKEEKKTFSIFNMWKETHKEKEGKHEDEVETGVRSNTSEVTNGESREESTKESFFSFNPFGGFKSDGESSHGGVAAPGETTSAEGMAQSELSKRNSHLVDLMKNIYDGKSSETGERAEKILSFMNTKHEHDASTNCHPLVSFKACLNTCFNVPPAVEGGGSNDGDNHNNVKDMKKKNLSVGDYRKLEKCILKCRNTNFSEGAPGCATKDGSVIASDKASYEEKLKTLERGNFNLGENSSVFSDLTLRDKYTDGKQSQSVNTAKGQMASGNSTWVMGSSGKHLTSSHTKVQSGSPNFPTLSEKDLGTHLYGMNSSKSSMGGDKKEPTDGTKNMSADNSFSFFKAFAPKTGSTSDGMKTLGAANPLDESHNGKKRAATEGAAEKSTAERGVHGEGPESVKHPIGDGNGDGDEDDDEYLHDFSYISKGFFMLLLLATFFVYLSAFTNIITQFYVSFKEKVCLYIKGQYRSRFDQTHGESAEAFLPKGRQLSHGNAVQGSYDNLYHAFHENVCHVA</sequence>
<dbReference type="EMBL" id="KI965474">
    <property type="protein sequence ID" value="EUD66008.1"/>
    <property type="molecule type" value="Genomic_DNA"/>
</dbReference>
<feature type="compositionally biased region" description="Basic and acidic residues" evidence="1">
    <location>
        <begin position="211"/>
        <end position="221"/>
    </location>
</feature>
<name>W7A3Y8_9APIC</name>
<accession>W7A3Y8</accession>
<keyword evidence="2" id="KW-1133">Transmembrane helix</keyword>
<dbReference type="VEuPathDB" id="PlasmoDB:C922_03478"/>
<evidence type="ECO:0000256" key="3">
    <source>
        <dbReference type="SAM" id="SignalP"/>
    </source>
</evidence>
<keyword evidence="5" id="KW-1185">Reference proteome</keyword>
<dbReference type="AlphaFoldDB" id="W7A3Y8"/>
<proteinExistence type="predicted"/>
<reference evidence="4 5" key="1">
    <citation type="submission" date="2013-02" db="EMBL/GenBank/DDBJ databases">
        <title>The Genome Sequence of Plasmodium inui San Antonio 1.</title>
        <authorList>
            <consortium name="The Broad Institute Genome Sequencing Platform"/>
            <consortium name="The Broad Institute Genome Sequencing Center for Infectious Disease"/>
            <person name="Neafsey D."/>
            <person name="Cheeseman I."/>
            <person name="Volkman S."/>
            <person name="Adams J."/>
            <person name="Walker B."/>
            <person name="Young S.K."/>
            <person name="Zeng Q."/>
            <person name="Gargeya S."/>
            <person name="Fitzgerald M."/>
            <person name="Haas B."/>
            <person name="Abouelleil A."/>
            <person name="Alvarado L."/>
            <person name="Arachchi H.M."/>
            <person name="Berlin A.M."/>
            <person name="Chapman S.B."/>
            <person name="Dewar J."/>
            <person name="Goldberg J."/>
            <person name="Griggs A."/>
            <person name="Gujja S."/>
            <person name="Hansen M."/>
            <person name="Howarth C."/>
            <person name="Imamovic A."/>
            <person name="Larimer J."/>
            <person name="McCowan C."/>
            <person name="Murphy C."/>
            <person name="Neiman D."/>
            <person name="Pearson M."/>
            <person name="Priest M."/>
            <person name="Roberts A."/>
            <person name="Saif S."/>
            <person name="Shea T."/>
            <person name="Sisk P."/>
            <person name="Sykes S."/>
            <person name="Wortman J."/>
            <person name="Nusbaum C."/>
            <person name="Birren B."/>
        </authorList>
    </citation>
    <scope>NUCLEOTIDE SEQUENCE [LARGE SCALE GENOMIC DNA]</scope>
    <source>
        <strain evidence="4 5">San Antonio 1</strain>
    </source>
</reference>
<feature type="compositionally biased region" description="Polar residues" evidence="1">
    <location>
        <begin position="446"/>
        <end position="456"/>
    </location>
</feature>
<keyword evidence="3" id="KW-0732">Signal</keyword>
<feature type="region of interest" description="Disordered" evidence="1">
    <location>
        <begin position="665"/>
        <end position="744"/>
    </location>
</feature>
<feature type="compositionally biased region" description="Polar residues" evidence="1">
    <location>
        <begin position="666"/>
        <end position="711"/>
    </location>
</feature>
<gene>
    <name evidence="4" type="ORF">C922_03478</name>
</gene>
<evidence type="ECO:0000256" key="2">
    <source>
        <dbReference type="SAM" id="Phobius"/>
    </source>
</evidence>
<organism evidence="4 5">
    <name type="scientific">Plasmodium inui San Antonio 1</name>
    <dbReference type="NCBI Taxonomy" id="1237626"/>
    <lineage>
        <taxon>Eukaryota</taxon>
        <taxon>Sar</taxon>
        <taxon>Alveolata</taxon>
        <taxon>Apicomplexa</taxon>
        <taxon>Aconoidasida</taxon>
        <taxon>Haemosporida</taxon>
        <taxon>Plasmodiidae</taxon>
        <taxon>Plasmodium</taxon>
        <taxon>Plasmodium (Plasmodium)</taxon>
    </lineage>
</organism>
<feature type="region of interest" description="Disordered" evidence="1">
    <location>
        <begin position="478"/>
        <end position="503"/>
    </location>
</feature>
<feature type="compositionally biased region" description="Basic and acidic residues" evidence="1">
    <location>
        <begin position="341"/>
        <end position="366"/>
    </location>
</feature>
<feature type="transmembrane region" description="Helical" evidence="2">
    <location>
        <begin position="839"/>
        <end position="859"/>
    </location>
</feature>
<keyword evidence="2" id="KW-0812">Transmembrane</keyword>
<feature type="signal peptide" evidence="3">
    <location>
        <begin position="1"/>
        <end position="20"/>
    </location>
</feature>
<dbReference type="Proteomes" id="UP000030640">
    <property type="component" value="Unassembled WGS sequence"/>
</dbReference>